<dbReference type="PANTHER" id="PTHR45938">
    <property type="entry name" value="ACP24A4-RELATED"/>
    <property type="match status" value="1"/>
</dbReference>
<keyword evidence="4" id="KW-1015">Disulfide bond</keyword>
<keyword evidence="3" id="KW-0732">Signal</keyword>
<keyword evidence="2" id="KW-0964">Secreted</keyword>
<dbReference type="GO" id="GO:0005615">
    <property type="term" value="C:extracellular space"/>
    <property type="evidence" value="ECO:0007669"/>
    <property type="project" value="TreeGrafter"/>
</dbReference>
<dbReference type="InterPro" id="IPR036880">
    <property type="entry name" value="Kunitz_BPTI_sf"/>
</dbReference>
<evidence type="ECO:0000313" key="7">
    <source>
        <dbReference type="EMBL" id="JAG52725.1"/>
    </source>
</evidence>
<feature type="non-terminal residue" evidence="6">
    <location>
        <position position="1"/>
    </location>
</feature>
<feature type="domain" description="BPTI/Kunitz inhibitor" evidence="5">
    <location>
        <begin position="105"/>
        <end position="160"/>
    </location>
</feature>
<evidence type="ECO:0000313" key="6">
    <source>
        <dbReference type="EMBL" id="JAG31523.1"/>
    </source>
</evidence>
<dbReference type="Gene3D" id="4.10.410.10">
    <property type="entry name" value="Pancreatic trypsin inhibitor Kunitz domain"/>
    <property type="match status" value="1"/>
</dbReference>
<evidence type="ECO:0000256" key="3">
    <source>
        <dbReference type="ARBA" id="ARBA00022729"/>
    </source>
</evidence>
<dbReference type="GO" id="GO:0004867">
    <property type="term" value="F:serine-type endopeptidase inhibitor activity"/>
    <property type="evidence" value="ECO:0007669"/>
    <property type="project" value="InterPro"/>
</dbReference>
<dbReference type="SMART" id="SM00131">
    <property type="entry name" value="KU"/>
    <property type="match status" value="1"/>
</dbReference>
<dbReference type="PANTHER" id="PTHR45938:SF11">
    <property type="entry name" value="WAP, KAZAL, IMMUNOGLOBULIN, KUNITZ AND NTR DOMAIN-CONTAINING PROTEIN 2-LIKE"/>
    <property type="match status" value="1"/>
</dbReference>
<dbReference type="Pfam" id="PF00014">
    <property type="entry name" value="Kunitz_BPTI"/>
    <property type="match status" value="1"/>
</dbReference>
<protein>
    <recommendedName>
        <fullName evidence="5">BPTI/Kunitz inhibitor domain-containing protein</fullName>
    </recommendedName>
</protein>
<organism evidence="6">
    <name type="scientific">Lygus hesperus</name>
    <name type="common">Western plant bug</name>
    <dbReference type="NCBI Taxonomy" id="30085"/>
    <lineage>
        <taxon>Eukaryota</taxon>
        <taxon>Metazoa</taxon>
        <taxon>Ecdysozoa</taxon>
        <taxon>Arthropoda</taxon>
        <taxon>Hexapoda</taxon>
        <taxon>Insecta</taxon>
        <taxon>Pterygota</taxon>
        <taxon>Neoptera</taxon>
        <taxon>Paraneoptera</taxon>
        <taxon>Hemiptera</taxon>
        <taxon>Heteroptera</taxon>
        <taxon>Panheteroptera</taxon>
        <taxon>Cimicomorpha</taxon>
        <taxon>Miridae</taxon>
        <taxon>Mirini</taxon>
        <taxon>Lygus</taxon>
    </lineage>
</organism>
<name>A0A0A9YKA1_LYGHE</name>
<dbReference type="GO" id="GO:0048019">
    <property type="term" value="F:receptor antagonist activity"/>
    <property type="evidence" value="ECO:0007669"/>
    <property type="project" value="TreeGrafter"/>
</dbReference>
<evidence type="ECO:0000256" key="2">
    <source>
        <dbReference type="ARBA" id="ARBA00022525"/>
    </source>
</evidence>
<dbReference type="SUPFAM" id="SSF57362">
    <property type="entry name" value="BPTI-like"/>
    <property type="match status" value="1"/>
</dbReference>
<gene>
    <name evidence="6" type="ORF">CM83_100759</name>
</gene>
<dbReference type="EMBL" id="GBHO01012081">
    <property type="protein sequence ID" value="JAG31523.1"/>
    <property type="molecule type" value="Transcribed_RNA"/>
</dbReference>
<comment type="subcellular location">
    <subcellularLocation>
        <location evidence="1">Secreted</location>
    </subcellularLocation>
</comment>
<reference evidence="6" key="2">
    <citation type="submission" date="2014-07" db="EMBL/GenBank/DDBJ databases">
        <authorList>
            <person name="Hull J."/>
        </authorList>
    </citation>
    <scope>NUCLEOTIDE SEQUENCE</scope>
</reference>
<evidence type="ECO:0000256" key="1">
    <source>
        <dbReference type="ARBA" id="ARBA00004613"/>
    </source>
</evidence>
<dbReference type="PROSITE" id="PS50279">
    <property type="entry name" value="BPTI_KUNITZ_2"/>
    <property type="match status" value="1"/>
</dbReference>
<evidence type="ECO:0000256" key="4">
    <source>
        <dbReference type="ARBA" id="ARBA00023157"/>
    </source>
</evidence>
<dbReference type="GO" id="GO:0050431">
    <property type="term" value="F:transforming growth factor beta binding"/>
    <property type="evidence" value="ECO:0007669"/>
    <property type="project" value="TreeGrafter"/>
</dbReference>
<dbReference type="EMBL" id="GBRD01013101">
    <property type="protein sequence ID" value="JAG52725.1"/>
    <property type="molecule type" value="Transcribed_RNA"/>
</dbReference>
<evidence type="ECO:0000259" key="5">
    <source>
        <dbReference type="PROSITE" id="PS50279"/>
    </source>
</evidence>
<sequence>RDHAASILPSLRQIMTNMSIQDECGLMLVFLLVAGVQTENSTWPEMPIIKFCMGDENKACPNSIMKWIYNKKDCVRAKGKNCEEDYPNMFQSRSECQNFCRGARCYVAPADFVSGPCKKKGAKSRTVWVFYKSQCIKWNYSGCGGTTNHFKSGKMCAYHCLNPKYNDAMPKA</sequence>
<accession>A0A0A9YKA1</accession>
<proteinExistence type="predicted"/>
<dbReference type="AlphaFoldDB" id="A0A0A9YKA1"/>
<reference evidence="6" key="1">
    <citation type="journal article" date="2014" name="PLoS ONE">
        <title>Transcriptome-Based Identification of ABC Transporters in the Western Tarnished Plant Bug Lygus hesperus.</title>
        <authorList>
            <person name="Hull J.J."/>
            <person name="Chaney K."/>
            <person name="Geib S.M."/>
            <person name="Fabrick J.A."/>
            <person name="Brent C.S."/>
            <person name="Walsh D."/>
            <person name="Lavine L.C."/>
        </authorList>
    </citation>
    <scope>NUCLEOTIDE SEQUENCE</scope>
</reference>
<dbReference type="InterPro" id="IPR002223">
    <property type="entry name" value="Kunitz_BPTI"/>
</dbReference>
<reference evidence="7" key="3">
    <citation type="submission" date="2014-09" db="EMBL/GenBank/DDBJ databases">
        <authorList>
            <person name="Magalhaes I.L.F."/>
            <person name="Oliveira U."/>
            <person name="Santos F.R."/>
            <person name="Vidigal T.H.D.A."/>
            <person name="Brescovit A.D."/>
            <person name="Santos A.J."/>
        </authorList>
    </citation>
    <scope>NUCLEOTIDE SEQUENCE</scope>
</reference>